<comment type="subcellular location">
    <subcellularLocation>
        <location evidence="1">Cell inner membrane</location>
        <topology evidence="1">Multi-pass membrane protein</topology>
    </subcellularLocation>
    <subcellularLocation>
        <location evidence="9">Cell membrane</location>
        <topology evidence="9">Multi-pass membrane protein</topology>
    </subcellularLocation>
</comment>
<dbReference type="GO" id="GO:0006465">
    <property type="term" value="P:signal peptide processing"/>
    <property type="evidence" value="ECO:0007669"/>
    <property type="project" value="TreeGrafter"/>
</dbReference>
<dbReference type="GO" id="GO:0008168">
    <property type="term" value="F:methyltransferase activity"/>
    <property type="evidence" value="ECO:0007669"/>
    <property type="project" value="UniProtKB-KW"/>
</dbReference>
<feature type="transmembrane region" description="Helical" evidence="10">
    <location>
        <begin position="6"/>
        <end position="26"/>
    </location>
</feature>
<evidence type="ECO:0000256" key="4">
    <source>
        <dbReference type="ARBA" id="ARBA00022519"/>
    </source>
</evidence>
<dbReference type="Gene3D" id="1.20.120.1220">
    <property type="match status" value="1"/>
</dbReference>
<dbReference type="EMBL" id="JACNLL010000026">
    <property type="protein sequence ID" value="MBC8198896.1"/>
    <property type="molecule type" value="Genomic_DNA"/>
</dbReference>
<evidence type="ECO:0000256" key="5">
    <source>
        <dbReference type="ARBA" id="ARBA00022692"/>
    </source>
</evidence>
<evidence type="ECO:0000313" key="14">
    <source>
        <dbReference type="Proteomes" id="UP000603545"/>
    </source>
</evidence>
<dbReference type="Proteomes" id="UP000603545">
    <property type="component" value="Unassembled WGS sequence"/>
</dbReference>
<dbReference type="InterPro" id="IPR050882">
    <property type="entry name" value="Prepilin_peptidase/N-MTase"/>
</dbReference>
<keyword evidence="9" id="KW-0645">Protease</keyword>
<evidence type="ECO:0000256" key="9">
    <source>
        <dbReference type="RuleBase" id="RU003794"/>
    </source>
</evidence>
<feature type="domain" description="Prepilin type IV endopeptidase peptidase" evidence="11">
    <location>
        <begin position="107"/>
        <end position="215"/>
    </location>
</feature>
<dbReference type="EC" id="3.4.23.43" evidence="9"/>
<evidence type="ECO:0000313" key="13">
    <source>
        <dbReference type="EMBL" id="MBC8198896.1"/>
    </source>
</evidence>
<keyword evidence="5 9" id="KW-0812">Transmembrane</keyword>
<evidence type="ECO:0000256" key="6">
    <source>
        <dbReference type="ARBA" id="ARBA00022989"/>
    </source>
</evidence>
<name>A0A8J6N568_9BACT</name>
<evidence type="ECO:0000256" key="2">
    <source>
        <dbReference type="ARBA" id="ARBA00005801"/>
    </source>
</evidence>
<feature type="transmembrane region" description="Helical" evidence="10">
    <location>
        <begin position="128"/>
        <end position="147"/>
    </location>
</feature>
<evidence type="ECO:0000259" key="11">
    <source>
        <dbReference type="Pfam" id="PF01478"/>
    </source>
</evidence>
<dbReference type="AlphaFoldDB" id="A0A8J6N568"/>
<dbReference type="Pfam" id="PF01478">
    <property type="entry name" value="Peptidase_A24"/>
    <property type="match status" value="1"/>
</dbReference>
<feature type="transmembrane region" description="Helical" evidence="10">
    <location>
        <begin position="231"/>
        <end position="254"/>
    </location>
</feature>
<feature type="transmembrane region" description="Helical" evidence="10">
    <location>
        <begin position="194"/>
        <end position="219"/>
    </location>
</feature>
<dbReference type="InterPro" id="IPR010627">
    <property type="entry name" value="Prepilin_pept_A24_N"/>
</dbReference>
<dbReference type="InterPro" id="IPR014032">
    <property type="entry name" value="Peptidase_A24A_bac"/>
</dbReference>
<dbReference type="PRINTS" id="PR00864">
    <property type="entry name" value="PREPILNPTASE"/>
</dbReference>
<sequence>MFSCLVQIIIFIFGMCLGSFVNVCIYRLPASKSIIDPLRSICPNCGSIIRFYDNIPVLSYLLLKRRCRHCNKPISYRYPLVEIMSGVFALCTFLKFGPTLEALVYFAFITALLVITFIDINHKIIPDIITIPGIPAGFLASFALPSITYKESLLGLLAGGGTLLLVGWIYYLIKKAEGMGGGDIKLMAMIGIIVGWEGILFTIFFSSLIGTLVGITIMLRTKKGMKVAVPFGPFLSIGAITYIFFGPGLTSWYFNLLR</sequence>
<dbReference type="GO" id="GO:0004190">
    <property type="term" value="F:aspartic-type endopeptidase activity"/>
    <property type="evidence" value="ECO:0007669"/>
    <property type="project" value="UniProtKB-EC"/>
</dbReference>
<evidence type="ECO:0000256" key="1">
    <source>
        <dbReference type="ARBA" id="ARBA00004429"/>
    </source>
</evidence>
<feature type="transmembrane region" description="Helical" evidence="10">
    <location>
        <begin position="153"/>
        <end position="173"/>
    </location>
</feature>
<dbReference type="GO" id="GO:0032259">
    <property type="term" value="P:methylation"/>
    <property type="evidence" value="ECO:0007669"/>
    <property type="project" value="UniProtKB-KW"/>
</dbReference>
<dbReference type="PANTHER" id="PTHR30487">
    <property type="entry name" value="TYPE 4 PREPILIN-LIKE PROTEINS LEADER PEPTIDE-PROCESSING ENZYME"/>
    <property type="match status" value="1"/>
</dbReference>
<keyword evidence="4" id="KW-0997">Cell inner membrane</keyword>
<keyword evidence="9" id="KW-0489">Methyltransferase</keyword>
<comment type="catalytic activity">
    <reaction evidence="9">
        <text>Typically cleaves a -Gly-|-Phe- bond to release an N-terminal, basic peptide of 5-8 residues from type IV prepilin, and then N-methylates the new N-terminal amino group, the methyl donor being S-adenosyl-L-methionine.</text>
        <dbReference type="EC" id="3.4.23.43"/>
    </reaction>
</comment>
<evidence type="ECO:0000256" key="10">
    <source>
        <dbReference type="SAM" id="Phobius"/>
    </source>
</evidence>
<feature type="transmembrane region" description="Helical" evidence="10">
    <location>
        <begin position="102"/>
        <end position="121"/>
    </location>
</feature>
<keyword evidence="7 10" id="KW-0472">Membrane</keyword>
<evidence type="ECO:0000256" key="7">
    <source>
        <dbReference type="ARBA" id="ARBA00023136"/>
    </source>
</evidence>
<evidence type="ECO:0000256" key="3">
    <source>
        <dbReference type="ARBA" id="ARBA00022475"/>
    </source>
</evidence>
<dbReference type="Pfam" id="PF06750">
    <property type="entry name" value="A24_N_bact"/>
    <property type="match status" value="1"/>
</dbReference>
<evidence type="ECO:0000256" key="8">
    <source>
        <dbReference type="RuleBase" id="RU003793"/>
    </source>
</evidence>
<protein>
    <recommendedName>
        <fullName evidence="9">Prepilin leader peptidase/N-methyltransferase</fullName>
        <ecNumber evidence="9">2.1.1.-</ecNumber>
        <ecNumber evidence="9">3.4.23.43</ecNumber>
    </recommendedName>
</protein>
<dbReference type="EC" id="2.1.1.-" evidence="9"/>
<feature type="domain" description="Prepilin peptidase A24 N-terminal" evidence="12">
    <location>
        <begin position="12"/>
        <end position="96"/>
    </location>
</feature>
<proteinExistence type="inferred from homology"/>
<comment type="similarity">
    <text evidence="2 8">Belongs to the peptidase A24 family.</text>
</comment>
<dbReference type="GO" id="GO:0005886">
    <property type="term" value="C:plasma membrane"/>
    <property type="evidence" value="ECO:0007669"/>
    <property type="project" value="UniProtKB-SubCell"/>
</dbReference>
<keyword evidence="6 10" id="KW-1133">Transmembrane helix</keyword>
<evidence type="ECO:0000259" key="12">
    <source>
        <dbReference type="Pfam" id="PF06750"/>
    </source>
</evidence>
<reference evidence="13 14" key="1">
    <citation type="submission" date="2020-08" db="EMBL/GenBank/DDBJ databases">
        <title>Bridging the membrane lipid divide: bacteria of the FCB group superphylum have the potential to synthesize archaeal ether lipids.</title>
        <authorList>
            <person name="Villanueva L."/>
            <person name="Von Meijenfeldt F.A.B."/>
            <person name="Westbye A.B."/>
            <person name="Yadav S."/>
            <person name="Hopmans E.C."/>
            <person name="Dutilh B.E."/>
            <person name="Sinninghe Damste J.S."/>
        </authorList>
    </citation>
    <scope>NUCLEOTIDE SEQUENCE [LARGE SCALE GENOMIC DNA]</scope>
    <source>
        <strain evidence="13">NIOZ-UU82</strain>
    </source>
</reference>
<keyword evidence="3" id="KW-1003">Cell membrane</keyword>
<dbReference type="InterPro" id="IPR000045">
    <property type="entry name" value="Prepilin_IV_endopep_pep"/>
</dbReference>
<keyword evidence="9" id="KW-0808">Transferase</keyword>
<keyword evidence="9" id="KW-0378">Hydrolase</keyword>
<keyword evidence="9" id="KW-0511">Multifunctional enzyme</keyword>
<accession>A0A8J6N568</accession>
<gene>
    <name evidence="13" type="ORF">H8E80_02440</name>
</gene>
<comment type="caution">
    <text evidence="13">The sequence shown here is derived from an EMBL/GenBank/DDBJ whole genome shotgun (WGS) entry which is preliminary data.</text>
</comment>
<dbReference type="PANTHER" id="PTHR30487:SF0">
    <property type="entry name" value="PREPILIN LEADER PEPTIDASE_N-METHYLTRANSFERASE-RELATED"/>
    <property type="match status" value="1"/>
</dbReference>
<organism evidence="13 14">
    <name type="scientific">Candidatus Desulfaltia bathyphila</name>
    <dbReference type="NCBI Taxonomy" id="2841697"/>
    <lineage>
        <taxon>Bacteria</taxon>
        <taxon>Pseudomonadati</taxon>
        <taxon>Thermodesulfobacteriota</taxon>
        <taxon>Desulfobacteria</taxon>
        <taxon>Desulfobacterales</taxon>
        <taxon>Desulfobacterales incertae sedis</taxon>
        <taxon>Candidatus Desulfaltia</taxon>
    </lineage>
</organism>
<comment type="function">
    <text evidence="9">Plays an essential role in type IV pili and type II pseudopili formation by proteolytically removing the leader sequence from substrate proteins and subsequently monomethylating the alpha-amino group of the newly exposed N-terminal phenylalanine.</text>
</comment>